<feature type="region of interest" description="Disordered" evidence="1">
    <location>
        <begin position="39"/>
        <end position="65"/>
    </location>
</feature>
<dbReference type="AlphaFoldDB" id="A0A315WD60"/>
<feature type="non-terminal residue" evidence="2">
    <location>
        <position position="117"/>
    </location>
</feature>
<name>A0A315WD60_GAMAF</name>
<comment type="caution">
    <text evidence="2">The sequence shown here is derived from an EMBL/GenBank/DDBJ whole genome shotgun (WGS) entry which is preliminary data.</text>
</comment>
<dbReference type="PANTHER" id="PTHR14680:SF1">
    <property type="entry name" value="REQUIRED FOR DRUG-INDUCED DEATH PROTEIN 1"/>
    <property type="match status" value="1"/>
</dbReference>
<dbReference type="OrthoDB" id="8904409at2759"/>
<dbReference type="EMBL" id="NHOQ01000017">
    <property type="protein sequence ID" value="PWA33788.1"/>
    <property type="molecule type" value="Genomic_DNA"/>
</dbReference>
<evidence type="ECO:0000256" key="1">
    <source>
        <dbReference type="SAM" id="MobiDB-lite"/>
    </source>
</evidence>
<dbReference type="InterPro" id="IPR031667">
    <property type="entry name" value="RDD1"/>
</dbReference>
<gene>
    <name evidence="2" type="ORF">CCH79_00017278</name>
</gene>
<keyword evidence="3" id="KW-1185">Reference proteome</keyword>
<accession>A0A315WD60</accession>
<dbReference type="Proteomes" id="UP000250572">
    <property type="component" value="Unassembled WGS sequence"/>
</dbReference>
<reference evidence="2 3" key="1">
    <citation type="journal article" date="2018" name="G3 (Bethesda)">
        <title>A High-Quality Reference Genome for the Invasive Mosquitofish Gambusia affinis Using a Chicago Library.</title>
        <authorList>
            <person name="Hoffberg S.L."/>
            <person name="Troendle N.J."/>
            <person name="Glenn T.C."/>
            <person name="Mahmud O."/>
            <person name="Louha S."/>
            <person name="Chalopin D."/>
            <person name="Bennetzen J.L."/>
            <person name="Mauricio R."/>
        </authorList>
    </citation>
    <scope>NUCLEOTIDE SEQUENCE [LARGE SCALE GENOMIC DNA]</scope>
    <source>
        <strain evidence="2">NE01/NJP1002.9</strain>
        <tissue evidence="2">Muscle</tissue>
    </source>
</reference>
<sequence>MGAEEQEEAAAPLEGKKQQKTSKDVYFCILPDKYEPLIEEGEEGEEEEEERRRRKEEKKRKRKKRCKKCRKNICKALRYSWRILLAGVQSMASAYSTPLSAMPTVVMEMKRPGDSMA</sequence>
<dbReference type="Pfam" id="PF15828">
    <property type="entry name" value="RDD1"/>
    <property type="match status" value="1"/>
</dbReference>
<organism evidence="2 3">
    <name type="scientific">Gambusia affinis</name>
    <name type="common">Western mosquitofish</name>
    <name type="synonym">Heterandria affinis</name>
    <dbReference type="NCBI Taxonomy" id="33528"/>
    <lineage>
        <taxon>Eukaryota</taxon>
        <taxon>Metazoa</taxon>
        <taxon>Chordata</taxon>
        <taxon>Craniata</taxon>
        <taxon>Vertebrata</taxon>
        <taxon>Euteleostomi</taxon>
        <taxon>Actinopterygii</taxon>
        <taxon>Neopterygii</taxon>
        <taxon>Teleostei</taxon>
        <taxon>Neoteleostei</taxon>
        <taxon>Acanthomorphata</taxon>
        <taxon>Ovalentaria</taxon>
        <taxon>Atherinomorphae</taxon>
        <taxon>Cyprinodontiformes</taxon>
        <taxon>Poeciliidae</taxon>
        <taxon>Poeciliinae</taxon>
        <taxon>Gambusia</taxon>
    </lineage>
</organism>
<evidence type="ECO:0000313" key="2">
    <source>
        <dbReference type="EMBL" id="PWA33788.1"/>
    </source>
</evidence>
<evidence type="ECO:0000313" key="3">
    <source>
        <dbReference type="Proteomes" id="UP000250572"/>
    </source>
</evidence>
<feature type="compositionally biased region" description="Basic residues" evidence="1">
    <location>
        <begin position="52"/>
        <end position="65"/>
    </location>
</feature>
<feature type="compositionally biased region" description="Acidic residues" evidence="1">
    <location>
        <begin position="39"/>
        <end position="49"/>
    </location>
</feature>
<proteinExistence type="predicted"/>
<protein>
    <submittedName>
        <fullName evidence="2">Uncharacterized protein</fullName>
    </submittedName>
</protein>
<dbReference type="PANTHER" id="PTHR14680">
    <property type="entry name" value="SI:DKEY-126G1.9-RELATED"/>
    <property type="match status" value="1"/>
</dbReference>
<feature type="region of interest" description="Disordered" evidence="1">
    <location>
        <begin position="1"/>
        <end position="20"/>
    </location>
</feature>